<feature type="domain" description="PG-1098 ferredoxin-like" evidence="2">
    <location>
        <begin position="283"/>
        <end position="325"/>
    </location>
</feature>
<accession>A0A1I1L2I1</accession>
<dbReference type="Proteomes" id="UP000199577">
    <property type="component" value="Unassembled WGS sequence"/>
</dbReference>
<gene>
    <name evidence="3" type="ORF">SAMN05421747_11842</name>
</gene>
<name>A0A1I1L2I1_9SPHI</name>
<keyword evidence="4" id="KW-1185">Reference proteome</keyword>
<reference evidence="4" key="1">
    <citation type="submission" date="2016-10" db="EMBL/GenBank/DDBJ databases">
        <authorList>
            <person name="Varghese N."/>
            <person name="Submissions S."/>
        </authorList>
    </citation>
    <scope>NUCLEOTIDE SEQUENCE [LARGE SCALE GENOMIC DNA]</scope>
    <source>
        <strain evidence="4">DSM 22900</strain>
    </source>
</reference>
<protein>
    <submittedName>
        <fullName evidence="3">Uncharacterized protein</fullName>
    </submittedName>
</protein>
<evidence type="ECO:0000259" key="1">
    <source>
        <dbReference type="Pfam" id="PF18096"/>
    </source>
</evidence>
<dbReference type="CDD" id="cd02440">
    <property type="entry name" value="AdoMet_MTases"/>
    <property type="match status" value="1"/>
</dbReference>
<dbReference type="InterPro" id="IPR041497">
    <property type="entry name" value="Thump-like"/>
</dbReference>
<dbReference type="Gene3D" id="1.10.10.1110">
    <property type="entry name" value="Methyltransferase PG1098, N-terminal domain"/>
    <property type="match status" value="1"/>
</dbReference>
<dbReference type="Gene3D" id="3.40.50.150">
    <property type="entry name" value="Vaccinia Virus protein VP39"/>
    <property type="match status" value="1"/>
</dbReference>
<sequence>MTAMNPRILTMEVQHYLREQEQTVPADMALRRSPFPGVSAAELAQQLDGRQRCRLKLPLWYETPCIYYPGKLSIEQASSHITAAYKASLIPHGSRMADLTGGFGADAYFFSRHATSVVHCEKQQVLSQIAQHNAAALAADNITFVATDGLAYLLDQPADTFDCVYIDPSRRVQQRKVFRLEDCEPNVVKYQAQLLEKAEKVIIKAAPLLDISMALEALPNISEVHVVSTGNECKELLLVAERTPAPAPRIVAAMADGVQPHIFPFHLAEEKAAVPQFGLPERYLYEPDAALLKAGAFKLTAQRYGLKKLHQHTHLYTSAEAIPQFMGRRFYVDNIQYYADFKRDKKTVRGNVSTRNFPLKPEELRKKHRIQESGDAYLFFCKGMNDSLLVIFASKC</sequence>
<evidence type="ECO:0000313" key="4">
    <source>
        <dbReference type="Proteomes" id="UP000199577"/>
    </source>
</evidence>
<dbReference type="OrthoDB" id="1000417at2"/>
<organism evidence="3 4">
    <name type="scientific">Parapedobacter composti</name>
    <dbReference type="NCBI Taxonomy" id="623281"/>
    <lineage>
        <taxon>Bacteria</taxon>
        <taxon>Pseudomonadati</taxon>
        <taxon>Bacteroidota</taxon>
        <taxon>Sphingobacteriia</taxon>
        <taxon>Sphingobacteriales</taxon>
        <taxon>Sphingobacteriaceae</taxon>
        <taxon>Parapedobacter</taxon>
    </lineage>
</organism>
<evidence type="ECO:0000259" key="2">
    <source>
        <dbReference type="Pfam" id="PF22013"/>
    </source>
</evidence>
<dbReference type="AlphaFoldDB" id="A0A1I1L2I1"/>
<evidence type="ECO:0000313" key="3">
    <source>
        <dbReference type="EMBL" id="SFC67135.1"/>
    </source>
</evidence>
<dbReference type="InterPro" id="IPR054168">
    <property type="entry name" value="PG_1098_Fer"/>
</dbReference>
<dbReference type="Pfam" id="PF18096">
    <property type="entry name" value="Thump_like"/>
    <property type="match status" value="1"/>
</dbReference>
<feature type="domain" description="THUMP-like" evidence="1">
    <location>
        <begin position="328"/>
        <end position="386"/>
    </location>
</feature>
<dbReference type="SUPFAM" id="SSF53335">
    <property type="entry name" value="S-adenosyl-L-methionine-dependent methyltransferases"/>
    <property type="match status" value="1"/>
</dbReference>
<dbReference type="STRING" id="623281.SAMN05421747_11842"/>
<dbReference type="Pfam" id="PF22013">
    <property type="entry name" value="PG_1098_Fer"/>
    <property type="match status" value="1"/>
</dbReference>
<dbReference type="InterPro" id="IPR029063">
    <property type="entry name" value="SAM-dependent_MTases_sf"/>
</dbReference>
<dbReference type="EMBL" id="FOLL01000018">
    <property type="protein sequence ID" value="SFC67135.1"/>
    <property type="molecule type" value="Genomic_DNA"/>
</dbReference>
<proteinExistence type="predicted"/>